<evidence type="ECO:0000313" key="1">
    <source>
        <dbReference type="EMBL" id="SVC36198.1"/>
    </source>
</evidence>
<dbReference type="EMBL" id="UINC01087114">
    <property type="protein sequence ID" value="SVC36198.1"/>
    <property type="molecule type" value="Genomic_DNA"/>
</dbReference>
<name>A0A382LHE3_9ZZZZ</name>
<dbReference type="AlphaFoldDB" id="A0A382LHE3"/>
<sequence>MEAYPGSGVSQRQDLITNDATTLKGIPKSVVSAFQKTLLGHGIDLLSYTGGATSAARTDADIDHTLDIFRGTIQTLLDDQVIARIK</sequence>
<protein>
    <submittedName>
        <fullName evidence="1">Uncharacterized protein</fullName>
    </submittedName>
</protein>
<reference evidence="1" key="1">
    <citation type="submission" date="2018-05" db="EMBL/GenBank/DDBJ databases">
        <authorList>
            <person name="Lanie J.A."/>
            <person name="Ng W.-L."/>
            <person name="Kazmierczak K.M."/>
            <person name="Andrzejewski T.M."/>
            <person name="Davidsen T.M."/>
            <person name="Wayne K.J."/>
            <person name="Tettelin H."/>
            <person name="Glass J.I."/>
            <person name="Rusch D."/>
            <person name="Podicherti R."/>
            <person name="Tsui H.-C.T."/>
            <person name="Winkler M.E."/>
        </authorList>
    </citation>
    <scope>NUCLEOTIDE SEQUENCE</scope>
</reference>
<organism evidence="1">
    <name type="scientific">marine metagenome</name>
    <dbReference type="NCBI Taxonomy" id="408172"/>
    <lineage>
        <taxon>unclassified sequences</taxon>
        <taxon>metagenomes</taxon>
        <taxon>ecological metagenomes</taxon>
    </lineage>
</organism>
<dbReference type="Gene3D" id="3.90.1150.10">
    <property type="entry name" value="Aspartate Aminotransferase, domain 1"/>
    <property type="match status" value="1"/>
</dbReference>
<gene>
    <name evidence="1" type="ORF">METZ01_LOCUS289052</name>
</gene>
<proteinExistence type="predicted"/>
<accession>A0A382LHE3</accession>
<dbReference type="InterPro" id="IPR015422">
    <property type="entry name" value="PyrdxlP-dep_Trfase_small"/>
</dbReference>